<dbReference type="STRING" id="1280837.A0A316VBB7"/>
<feature type="region of interest" description="Disordered" evidence="1">
    <location>
        <begin position="182"/>
        <end position="205"/>
    </location>
</feature>
<dbReference type="EMBL" id="KZ819603">
    <property type="protein sequence ID" value="PWN34937.1"/>
    <property type="molecule type" value="Genomic_DNA"/>
</dbReference>
<feature type="transmembrane region" description="Helical" evidence="2">
    <location>
        <begin position="44"/>
        <end position="65"/>
    </location>
</feature>
<evidence type="ECO:0000313" key="4">
    <source>
        <dbReference type="Proteomes" id="UP000245771"/>
    </source>
</evidence>
<feature type="transmembrane region" description="Helical" evidence="2">
    <location>
        <begin position="77"/>
        <end position="100"/>
    </location>
</feature>
<keyword evidence="2" id="KW-0812">Transmembrane</keyword>
<keyword evidence="2" id="KW-1133">Transmembrane helix</keyword>
<dbReference type="Proteomes" id="UP000245771">
    <property type="component" value="Unassembled WGS sequence"/>
</dbReference>
<dbReference type="OrthoDB" id="3366659at2759"/>
<dbReference type="PANTHER" id="PTHR41390:SF1">
    <property type="entry name" value="NADH-UBIQUINONE OXIDOREDUCTASE 213 KDA SUBUNIT"/>
    <property type="match status" value="1"/>
</dbReference>
<organism evidence="3 4">
    <name type="scientific">Meira miltonrushii</name>
    <dbReference type="NCBI Taxonomy" id="1280837"/>
    <lineage>
        <taxon>Eukaryota</taxon>
        <taxon>Fungi</taxon>
        <taxon>Dikarya</taxon>
        <taxon>Basidiomycota</taxon>
        <taxon>Ustilaginomycotina</taxon>
        <taxon>Exobasidiomycetes</taxon>
        <taxon>Exobasidiales</taxon>
        <taxon>Brachybasidiaceae</taxon>
        <taxon>Meira</taxon>
    </lineage>
</organism>
<reference evidence="3 4" key="1">
    <citation type="journal article" date="2018" name="Mol. Biol. Evol.">
        <title>Broad Genomic Sampling Reveals a Smut Pathogenic Ancestry of the Fungal Clade Ustilaginomycotina.</title>
        <authorList>
            <person name="Kijpornyongpan T."/>
            <person name="Mondo S.J."/>
            <person name="Barry K."/>
            <person name="Sandor L."/>
            <person name="Lee J."/>
            <person name="Lipzen A."/>
            <person name="Pangilinan J."/>
            <person name="LaButti K."/>
            <person name="Hainaut M."/>
            <person name="Henrissat B."/>
            <person name="Grigoriev I.V."/>
            <person name="Spatafora J.W."/>
            <person name="Aime M.C."/>
        </authorList>
    </citation>
    <scope>NUCLEOTIDE SEQUENCE [LARGE SCALE GENOMIC DNA]</scope>
    <source>
        <strain evidence="3 4">MCA 3882</strain>
    </source>
</reference>
<protein>
    <submittedName>
        <fullName evidence="3">Uncharacterized protein</fullName>
    </submittedName>
</protein>
<feature type="compositionally biased region" description="Polar residues" evidence="1">
    <location>
        <begin position="183"/>
        <end position="205"/>
    </location>
</feature>
<proteinExistence type="predicted"/>
<accession>A0A316VBB7</accession>
<dbReference type="AlphaFoldDB" id="A0A316VBB7"/>
<dbReference type="GeneID" id="37024017"/>
<keyword evidence="4" id="KW-1185">Reference proteome</keyword>
<evidence type="ECO:0000313" key="3">
    <source>
        <dbReference type="EMBL" id="PWN34937.1"/>
    </source>
</evidence>
<dbReference type="PANTHER" id="PTHR41390">
    <property type="entry name" value="CHROMOSOME 7, WHOLE GENOME SHOTGUN SEQUENCE"/>
    <property type="match status" value="1"/>
</dbReference>
<gene>
    <name evidence="3" type="ORF">FA14DRAFT_36024</name>
</gene>
<dbReference type="RefSeq" id="XP_025355239.1">
    <property type="nucleotide sequence ID" value="XM_025502236.1"/>
</dbReference>
<sequence length="278" mass="30223">MNTKEDKDAKPTSGGPIGQSIASALPEASTLPAISIPQEAAMGVVKGSLGFSALSGIGGMIYGALRAQPAILYGMQYGLNTFSFAFPIFAVRQYIAIPWYNEILHQRFGPDRIPSLHMHNIIPTTISGALMGGAMTTYFSGKQKLWAGARTFGIISLALQLASNEMSVLRINMLADQDGRSSIPLTQTGGSEVQAPASSGNNQTQMEKVSLRPKDEGVKQEQGFLGKAWDKVASWSPVHRISDEEYEKSLLRRREEVAEQLRSVDQRIAEEEKATHKV</sequence>
<name>A0A316VBB7_9BASI</name>
<evidence type="ECO:0000256" key="1">
    <source>
        <dbReference type="SAM" id="MobiDB-lite"/>
    </source>
</evidence>
<dbReference type="InParanoid" id="A0A316VBB7"/>
<evidence type="ECO:0000256" key="2">
    <source>
        <dbReference type="SAM" id="Phobius"/>
    </source>
</evidence>
<keyword evidence="2" id="KW-0472">Membrane</keyword>